<sequence>MPAQAPRIQDNVWDQHKEEIISFYLTHSLDQTMKHMEDKYGFRPSENQYTRKLNSWGIRKYVSGSDWVSVSSVKRKRSQEGKDSDFAFYGCKITRQKLDKEIARHVPLSRSWCSSEQAVLPNYITVSTPPVESIGISRMFLLRNLPWYDYAQERQALVSGGYRKNVIYSIPDTFLELAIKKLSSQSNIDLPKLDVRVVSDFGFRLNSDLHTYLPPEDMGTQDSLNGLGTKRNKPPLSVLGVFLKHFVFLSTNNLLYESQINRICDWIVGKCGADILLFLCRPGSLSRKVFARKVLCSAVESGNMLLASRIIQCGAQLQDVSSQSQRWAEHLSTAVYKGHEAMVELLCKAGVPPTVQNRWSSIKWESHLPIIQTLLKYGADPETFITKEKPGFPLIDAAGNGSLGAVKLLLNAGARIDLYLPEHCGTALQAAVSKDRLEVAKYLVQSGADVNVPRVEHLRHQRWSILFNNKGKTACQTPVQLATKVNNLALLRILLENGASAMACPVSILPDFEAICCYPENEFYRYWPLRFTPVYDSEYAVYTALQYGVLCRNLDIVAFLLFVGVDPDSQVAPGIGDTPLQMSARLGNFQLAQLLLSGGADVNASPAAFNGRTAIQGAAESGNWEILSMLQAAGAQINAPAGARLGMTALQAACSKGHSLMAGCLLAHQADINAAPSPLAGFTPIQAASVHGDISLVRDLISLGADANAPATEMGSTALMVAAKHKSLPLLEILVKHGANVNPTRDYALSTPLGKAACMDWLEGVDFLLKHGADVDDTPFELLESDEYEDFLTELLSPLGWAISNGNEEMVGLLVQHGADVLSTAMLDEVESLSGLIYAICYGSDLALVELLLANVKDLKNYPEWEDALKFHFENSETFHIDICELIVEKTSSLASPLRHKVIQNGWNVLPTSGFHDDEDLLDVIELLIKTGADLDSRSEDGSTPSTDS</sequence>
<dbReference type="PANTHER" id="PTHR24173">
    <property type="entry name" value="ANKYRIN REPEAT CONTAINING"/>
    <property type="match status" value="1"/>
</dbReference>
<dbReference type="EMBL" id="MNBE01000665">
    <property type="protein sequence ID" value="OKO98870.1"/>
    <property type="molecule type" value="Genomic_DNA"/>
</dbReference>
<keyword evidence="1" id="KW-0677">Repeat</keyword>
<feature type="repeat" description="ANK" evidence="3">
    <location>
        <begin position="423"/>
        <end position="455"/>
    </location>
</feature>
<dbReference type="OrthoDB" id="194358at2759"/>
<evidence type="ECO:0000256" key="2">
    <source>
        <dbReference type="ARBA" id="ARBA00023043"/>
    </source>
</evidence>
<reference evidence="5 6" key="1">
    <citation type="submission" date="2016-10" db="EMBL/GenBank/DDBJ databases">
        <title>Genome sequence of the ascomycete fungus Penicillium subrubescens.</title>
        <authorList>
            <person name="De Vries R.P."/>
            <person name="Peng M."/>
            <person name="Dilokpimol A."/>
            <person name="Hilden K."/>
            <person name="Makela M.R."/>
            <person name="Grigoriev I."/>
            <person name="Riley R."/>
            <person name="Granchi Z."/>
        </authorList>
    </citation>
    <scope>NUCLEOTIDE SEQUENCE [LARGE SCALE GENOMIC DNA]</scope>
    <source>
        <strain evidence="5 6">CBS 132785</strain>
    </source>
</reference>
<dbReference type="PANTHER" id="PTHR24173:SF85">
    <property type="entry name" value="PROTEIN FEM-1 HOMOLOG CG6966"/>
    <property type="match status" value="1"/>
</dbReference>
<evidence type="ECO:0000259" key="4">
    <source>
        <dbReference type="Pfam" id="PF14420"/>
    </source>
</evidence>
<dbReference type="InterPro" id="IPR036770">
    <property type="entry name" value="Ankyrin_rpt-contain_sf"/>
</dbReference>
<comment type="caution">
    <text evidence="5">The sequence shown here is derived from an EMBL/GenBank/DDBJ whole genome shotgun (WGS) entry which is preliminary data.</text>
</comment>
<dbReference type="InterPro" id="IPR025676">
    <property type="entry name" value="Clr5_dom"/>
</dbReference>
<name>A0A1Q5TF65_9EURO</name>
<dbReference type="Proteomes" id="UP000186955">
    <property type="component" value="Unassembled WGS sequence"/>
</dbReference>
<feature type="repeat" description="ANK" evidence="3">
    <location>
        <begin position="714"/>
        <end position="746"/>
    </location>
</feature>
<proteinExistence type="predicted"/>
<organism evidence="5 6">
    <name type="scientific">Penicillium subrubescens</name>
    <dbReference type="NCBI Taxonomy" id="1316194"/>
    <lineage>
        <taxon>Eukaryota</taxon>
        <taxon>Fungi</taxon>
        <taxon>Dikarya</taxon>
        <taxon>Ascomycota</taxon>
        <taxon>Pezizomycotina</taxon>
        <taxon>Eurotiomycetes</taxon>
        <taxon>Eurotiomycetidae</taxon>
        <taxon>Eurotiales</taxon>
        <taxon>Aspergillaceae</taxon>
        <taxon>Penicillium</taxon>
    </lineage>
</organism>
<feature type="repeat" description="ANK" evidence="3">
    <location>
        <begin position="794"/>
        <end position="821"/>
    </location>
</feature>
<dbReference type="PROSITE" id="PS50297">
    <property type="entry name" value="ANK_REP_REGION"/>
    <property type="match status" value="6"/>
</dbReference>
<feature type="domain" description="Clr5" evidence="4">
    <location>
        <begin position="10"/>
        <end position="60"/>
    </location>
</feature>
<dbReference type="SUPFAM" id="SSF48403">
    <property type="entry name" value="Ankyrin repeat"/>
    <property type="match status" value="2"/>
</dbReference>
<gene>
    <name evidence="5" type="ORF">PENSUB_8787</name>
</gene>
<evidence type="ECO:0000313" key="5">
    <source>
        <dbReference type="EMBL" id="OKO98870.1"/>
    </source>
</evidence>
<dbReference type="SMART" id="SM00248">
    <property type="entry name" value="ANK"/>
    <property type="match status" value="14"/>
</dbReference>
<protein>
    <recommendedName>
        <fullName evidence="4">Clr5 domain-containing protein</fullName>
    </recommendedName>
</protein>
<dbReference type="GO" id="GO:0000151">
    <property type="term" value="C:ubiquitin ligase complex"/>
    <property type="evidence" value="ECO:0007669"/>
    <property type="project" value="TreeGrafter"/>
</dbReference>
<evidence type="ECO:0000256" key="1">
    <source>
        <dbReference type="ARBA" id="ARBA00022737"/>
    </source>
</evidence>
<dbReference type="PROSITE" id="PS50088">
    <property type="entry name" value="ANK_REPEAT"/>
    <property type="match status" value="6"/>
</dbReference>
<dbReference type="Gene3D" id="1.25.40.20">
    <property type="entry name" value="Ankyrin repeat-containing domain"/>
    <property type="match status" value="3"/>
</dbReference>
<dbReference type="Pfam" id="PF00023">
    <property type="entry name" value="Ank"/>
    <property type="match status" value="2"/>
</dbReference>
<dbReference type="InterPro" id="IPR002110">
    <property type="entry name" value="Ankyrin_rpt"/>
</dbReference>
<keyword evidence="6" id="KW-1185">Reference proteome</keyword>
<dbReference type="Pfam" id="PF14420">
    <property type="entry name" value="Clr5"/>
    <property type="match status" value="1"/>
</dbReference>
<evidence type="ECO:0000256" key="3">
    <source>
        <dbReference type="PROSITE-ProRule" id="PRU00023"/>
    </source>
</evidence>
<dbReference type="Pfam" id="PF12796">
    <property type="entry name" value="Ank_2"/>
    <property type="match status" value="3"/>
</dbReference>
<dbReference type="GO" id="GO:0006511">
    <property type="term" value="P:ubiquitin-dependent protein catabolic process"/>
    <property type="evidence" value="ECO:0007669"/>
    <property type="project" value="TreeGrafter"/>
</dbReference>
<feature type="repeat" description="ANK" evidence="3">
    <location>
        <begin position="610"/>
        <end position="642"/>
    </location>
</feature>
<feature type="repeat" description="ANK" evidence="3">
    <location>
        <begin position="680"/>
        <end position="712"/>
    </location>
</feature>
<feature type="repeat" description="ANK" evidence="3">
    <location>
        <begin position="575"/>
        <end position="607"/>
    </location>
</feature>
<dbReference type="STRING" id="1316194.A0A1Q5TF65"/>
<evidence type="ECO:0000313" key="6">
    <source>
        <dbReference type="Proteomes" id="UP000186955"/>
    </source>
</evidence>
<accession>A0A1Q5TF65</accession>
<dbReference type="AlphaFoldDB" id="A0A1Q5TF65"/>
<keyword evidence="2 3" id="KW-0040">ANK repeat</keyword>